<dbReference type="InterPro" id="IPR039557">
    <property type="entry name" value="AHAS_ACT"/>
</dbReference>
<dbReference type="Pfam" id="PF22629">
    <property type="entry name" value="ACT_AHAS_ss"/>
    <property type="match status" value="1"/>
</dbReference>
<dbReference type="GO" id="GO:1990610">
    <property type="term" value="F:acetolactate synthase regulator activity"/>
    <property type="evidence" value="ECO:0007669"/>
    <property type="project" value="UniProtKB-UniRule"/>
</dbReference>
<gene>
    <name evidence="11" type="primary">ilvN</name>
    <name evidence="11" type="ORF">G5B42_01305</name>
</gene>
<protein>
    <recommendedName>
        <fullName evidence="8">Acetolactate synthase small subunit</fullName>
        <shortName evidence="8">AHAS</shortName>
        <shortName evidence="8">ALS</shortName>
        <ecNumber evidence="8">2.2.1.6</ecNumber>
    </recommendedName>
    <alternativeName>
        <fullName evidence="8">Acetohydroxy-acid synthase small subunit</fullName>
    </alternativeName>
</protein>
<evidence type="ECO:0000256" key="7">
    <source>
        <dbReference type="ARBA" id="ARBA00048670"/>
    </source>
</evidence>
<keyword evidence="12" id="KW-1185">Reference proteome</keyword>
<dbReference type="RefSeq" id="WP_181338648.1">
    <property type="nucleotide sequence ID" value="NZ_JAAKDE010000002.1"/>
</dbReference>
<reference evidence="11" key="1">
    <citation type="submission" date="2020-06" db="EMBL/GenBank/DDBJ databases">
        <title>Novel chitinolytic bacterium.</title>
        <authorList>
            <person name="Ungkulpasvich U."/>
            <person name="Kosugi A."/>
            <person name="Uke A."/>
        </authorList>
    </citation>
    <scope>NUCLEOTIDE SEQUENCE</scope>
    <source>
        <strain evidence="11">UUS1-1</strain>
    </source>
</reference>
<evidence type="ECO:0000259" key="10">
    <source>
        <dbReference type="PROSITE" id="PS51671"/>
    </source>
</evidence>
<evidence type="ECO:0000256" key="6">
    <source>
        <dbReference type="ARBA" id="ARBA00023304"/>
    </source>
</evidence>
<dbReference type="GO" id="GO:0009097">
    <property type="term" value="P:isoleucine biosynthetic process"/>
    <property type="evidence" value="ECO:0007669"/>
    <property type="project" value="UniProtKB-UniRule"/>
</dbReference>
<evidence type="ECO:0000256" key="4">
    <source>
        <dbReference type="ARBA" id="ARBA00011744"/>
    </source>
</evidence>
<dbReference type="SUPFAM" id="SSF55021">
    <property type="entry name" value="ACT-like"/>
    <property type="match status" value="2"/>
</dbReference>
<accession>A0A8J6HYV1</accession>
<keyword evidence="5 8" id="KW-0028">Amino-acid biosynthesis</keyword>
<dbReference type="GO" id="GO:0003984">
    <property type="term" value="F:acetolactate synthase activity"/>
    <property type="evidence" value="ECO:0007669"/>
    <property type="project" value="UniProtKB-UniRule"/>
</dbReference>
<name>A0A8J6HYV1_9FIRM</name>
<evidence type="ECO:0000256" key="3">
    <source>
        <dbReference type="ARBA" id="ARBA00006341"/>
    </source>
</evidence>
<dbReference type="Gene3D" id="3.30.70.260">
    <property type="match status" value="1"/>
</dbReference>
<evidence type="ECO:0000313" key="12">
    <source>
        <dbReference type="Proteomes" id="UP000657177"/>
    </source>
</evidence>
<feature type="compositionally biased region" description="Acidic residues" evidence="9">
    <location>
        <begin position="171"/>
        <end position="182"/>
    </location>
</feature>
<dbReference type="InterPro" id="IPR045865">
    <property type="entry name" value="ACT-like_dom_sf"/>
</dbReference>
<dbReference type="EC" id="2.2.1.6" evidence="8"/>
<keyword evidence="6 8" id="KW-0100">Branched-chain amino acid biosynthesis</keyword>
<dbReference type="NCBIfam" id="NF008864">
    <property type="entry name" value="PRK11895.1"/>
    <property type="match status" value="1"/>
</dbReference>
<organism evidence="11 12">
    <name type="scientific">Capillibacterium thermochitinicola</name>
    <dbReference type="NCBI Taxonomy" id="2699427"/>
    <lineage>
        <taxon>Bacteria</taxon>
        <taxon>Bacillati</taxon>
        <taxon>Bacillota</taxon>
        <taxon>Capillibacterium</taxon>
    </lineage>
</organism>
<keyword evidence="8 11" id="KW-0808">Transferase</keyword>
<dbReference type="FunFam" id="3.30.70.1150:FF:000001">
    <property type="entry name" value="Acetolactate synthase small subunit"/>
    <property type="match status" value="1"/>
</dbReference>
<dbReference type="InterPro" id="IPR054480">
    <property type="entry name" value="AHAS_small-like_ACT"/>
</dbReference>
<dbReference type="InterPro" id="IPR027271">
    <property type="entry name" value="Acetolactate_synth/TF_NikR_C"/>
</dbReference>
<evidence type="ECO:0000313" key="11">
    <source>
        <dbReference type="EMBL" id="MBA2132193.1"/>
    </source>
</evidence>
<feature type="domain" description="ACT" evidence="10">
    <location>
        <begin position="5"/>
        <end position="79"/>
    </location>
</feature>
<comment type="pathway">
    <text evidence="2 8">Amino-acid biosynthesis; L-valine biosynthesis; L-valine from pyruvate: step 1/4.</text>
</comment>
<dbReference type="PROSITE" id="PS51671">
    <property type="entry name" value="ACT"/>
    <property type="match status" value="1"/>
</dbReference>
<sequence length="182" mass="20173">MNRHVLSVLVENQSGVLSRVAGLFSRRGYNIDSLSVGETEDPHISRMTIVVRCDDQILDQIKKQVKKLINVLTVVELDPERSVFRELALIKVKTNLTTRASVMEVVEIFRANTVDVATDSLTVAMTGDEAKINAFIELMKSYGIVEIVRTGLTAIERGSQALKSHEKSEKSEEESGNGEDVL</sequence>
<dbReference type="InterPro" id="IPR019455">
    <property type="entry name" value="Acetolactate_synth_ssu_C"/>
</dbReference>
<evidence type="ECO:0000256" key="5">
    <source>
        <dbReference type="ARBA" id="ARBA00022605"/>
    </source>
</evidence>
<comment type="pathway">
    <text evidence="1 8">Amino-acid biosynthesis; L-isoleucine biosynthesis; L-isoleucine from 2-oxobutanoate: step 1/4.</text>
</comment>
<comment type="function">
    <text evidence="8">Catalyzes the conversion of 2 pyruvate molecules into acetolactate in the first common step of the biosynthetic pathway of the branched-amino acids such as leucine, isoleucine, and valine.</text>
</comment>
<dbReference type="InterPro" id="IPR002912">
    <property type="entry name" value="ACT_dom"/>
</dbReference>
<evidence type="ECO:0000256" key="1">
    <source>
        <dbReference type="ARBA" id="ARBA00004974"/>
    </source>
</evidence>
<comment type="caution">
    <text evidence="11">The sequence shown here is derived from an EMBL/GenBank/DDBJ whole genome shotgun (WGS) entry which is preliminary data.</text>
</comment>
<dbReference type="CDD" id="cd04878">
    <property type="entry name" value="ACT_AHAS"/>
    <property type="match status" value="1"/>
</dbReference>
<dbReference type="Pfam" id="PF10369">
    <property type="entry name" value="ALS_ss_C"/>
    <property type="match status" value="1"/>
</dbReference>
<dbReference type="UniPathway" id="UPA00049">
    <property type="reaction ID" value="UER00059"/>
</dbReference>
<dbReference type="Gene3D" id="3.30.70.1150">
    <property type="entry name" value="ACT-like. Chain A, domain 2"/>
    <property type="match status" value="1"/>
</dbReference>
<evidence type="ECO:0000256" key="9">
    <source>
        <dbReference type="SAM" id="MobiDB-lite"/>
    </source>
</evidence>
<dbReference type="GO" id="GO:0009099">
    <property type="term" value="P:L-valine biosynthetic process"/>
    <property type="evidence" value="ECO:0007669"/>
    <property type="project" value="UniProtKB-UniRule"/>
</dbReference>
<dbReference type="AlphaFoldDB" id="A0A8J6HYV1"/>
<comment type="subunit">
    <text evidence="4 8">Dimer of large and small chains.</text>
</comment>
<evidence type="ECO:0000256" key="8">
    <source>
        <dbReference type="RuleBase" id="RU368092"/>
    </source>
</evidence>
<proteinExistence type="inferred from homology"/>
<dbReference type="PANTHER" id="PTHR30239:SF0">
    <property type="entry name" value="ACETOLACTATE SYNTHASE SMALL SUBUNIT 1, CHLOROPLASTIC"/>
    <property type="match status" value="1"/>
</dbReference>
<evidence type="ECO:0000256" key="2">
    <source>
        <dbReference type="ARBA" id="ARBA00005025"/>
    </source>
</evidence>
<comment type="catalytic activity">
    <reaction evidence="7 8">
        <text>2 pyruvate + H(+) = (2S)-2-acetolactate + CO2</text>
        <dbReference type="Rhea" id="RHEA:25249"/>
        <dbReference type="ChEBI" id="CHEBI:15361"/>
        <dbReference type="ChEBI" id="CHEBI:15378"/>
        <dbReference type="ChEBI" id="CHEBI:16526"/>
        <dbReference type="ChEBI" id="CHEBI:58476"/>
        <dbReference type="EC" id="2.2.1.6"/>
    </reaction>
</comment>
<dbReference type="GO" id="GO:0005829">
    <property type="term" value="C:cytosol"/>
    <property type="evidence" value="ECO:0007669"/>
    <property type="project" value="TreeGrafter"/>
</dbReference>
<dbReference type="FunFam" id="3.30.70.260:FF:000001">
    <property type="entry name" value="Acetolactate synthase, small subunit"/>
    <property type="match status" value="1"/>
</dbReference>
<comment type="similarity">
    <text evidence="3 8">Belongs to the acetolactate synthase small subunit family.</text>
</comment>
<feature type="region of interest" description="Disordered" evidence="9">
    <location>
        <begin position="160"/>
        <end position="182"/>
    </location>
</feature>
<dbReference type="InterPro" id="IPR004789">
    <property type="entry name" value="Acetalactate_synth_ssu"/>
</dbReference>
<dbReference type="EMBL" id="JAAKDE010000002">
    <property type="protein sequence ID" value="MBA2132193.1"/>
    <property type="molecule type" value="Genomic_DNA"/>
</dbReference>
<dbReference type="UniPathway" id="UPA00047">
    <property type="reaction ID" value="UER00055"/>
</dbReference>
<dbReference type="Proteomes" id="UP000657177">
    <property type="component" value="Unassembled WGS sequence"/>
</dbReference>
<dbReference type="PANTHER" id="PTHR30239">
    <property type="entry name" value="ACETOLACTATE SYNTHASE SMALL SUBUNIT"/>
    <property type="match status" value="1"/>
</dbReference>
<dbReference type="NCBIfam" id="TIGR00119">
    <property type="entry name" value="acolac_sm"/>
    <property type="match status" value="1"/>
</dbReference>